<accession>A0AAV2LY84</accession>
<dbReference type="EMBL" id="OZ035827">
    <property type="protein sequence ID" value="CAL1606024.1"/>
    <property type="molecule type" value="Genomic_DNA"/>
</dbReference>
<dbReference type="Proteomes" id="UP001497482">
    <property type="component" value="Chromosome 5"/>
</dbReference>
<organism evidence="1 2">
    <name type="scientific">Knipowitschia caucasica</name>
    <name type="common">Caucasian dwarf goby</name>
    <name type="synonym">Pomatoschistus caucasicus</name>
    <dbReference type="NCBI Taxonomy" id="637954"/>
    <lineage>
        <taxon>Eukaryota</taxon>
        <taxon>Metazoa</taxon>
        <taxon>Chordata</taxon>
        <taxon>Craniata</taxon>
        <taxon>Vertebrata</taxon>
        <taxon>Euteleostomi</taxon>
        <taxon>Actinopterygii</taxon>
        <taxon>Neopterygii</taxon>
        <taxon>Teleostei</taxon>
        <taxon>Neoteleostei</taxon>
        <taxon>Acanthomorphata</taxon>
        <taxon>Gobiaria</taxon>
        <taxon>Gobiiformes</taxon>
        <taxon>Gobioidei</taxon>
        <taxon>Gobiidae</taxon>
        <taxon>Gobiinae</taxon>
        <taxon>Knipowitschia</taxon>
    </lineage>
</organism>
<name>A0AAV2LY84_KNICA</name>
<evidence type="ECO:0000313" key="2">
    <source>
        <dbReference type="Proteomes" id="UP001497482"/>
    </source>
</evidence>
<gene>
    <name evidence="1" type="ORF">KC01_LOCUS33294</name>
</gene>
<sequence length="99" mass="11437">MSSCVVSLVSVQSWSLLNLHSLWILCGLCGCRVIRHGNAEQVRRWLVELRRVLAASHFRYPVSPALPKELGVGCDALRLVKQQWFRKHVKELRANWNQM</sequence>
<protein>
    <recommendedName>
        <fullName evidence="3">Secreted protein</fullName>
    </recommendedName>
</protein>
<evidence type="ECO:0008006" key="3">
    <source>
        <dbReference type="Google" id="ProtNLM"/>
    </source>
</evidence>
<evidence type="ECO:0000313" key="1">
    <source>
        <dbReference type="EMBL" id="CAL1606024.1"/>
    </source>
</evidence>
<dbReference type="AlphaFoldDB" id="A0AAV2LY84"/>
<reference evidence="1 2" key="1">
    <citation type="submission" date="2024-04" db="EMBL/GenBank/DDBJ databases">
        <authorList>
            <person name="Waldvogel A.-M."/>
            <person name="Schoenle A."/>
        </authorList>
    </citation>
    <scope>NUCLEOTIDE SEQUENCE [LARGE SCALE GENOMIC DNA]</scope>
</reference>
<proteinExistence type="predicted"/>
<keyword evidence="2" id="KW-1185">Reference proteome</keyword>